<dbReference type="EMBL" id="JARKIB010000004">
    <property type="protein sequence ID" value="KAJ7781475.1"/>
    <property type="molecule type" value="Genomic_DNA"/>
</dbReference>
<organism evidence="1 2">
    <name type="scientific">Mycena metata</name>
    <dbReference type="NCBI Taxonomy" id="1033252"/>
    <lineage>
        <taxon>Eukaryota</taxon>
        <taxon>Fungi</taxon>
        <taxon>Dikarya</taxon>
        <taxon>Basidiomycota</taxon>
        <taxon>Agaricomycotina</taxon>
        <taxon>Agaricomycetes</taxon>
        <taxon>Agaricomycetidae</taxon>
        <taxon>Agaricales</taxon>
        <taxon>Marasmiineae</taxon>
        <taxon>Mycenaceae</taxon>
        <taxon>Mycena</taxon>
    </lineage>
</organism>
<protein>
    <submittedName>
        <fullName evidence="1">Uncharacterized protein</fullName>
    </submittedName>
</protein>
<dbReference type="Proteomes" id="UP001215598">
    <property type="component" value="Unassembled WGS sequence"/>
</dbReference>
<reference evidence="1" key="1">
    <citation type="submission" date="2023-03" db="EMBL/GenBank/DDBJ databases">
        <title>Massive genome expansion in bonnet fungi (Mycena s.s.) driven by repeated elements and novel gene families across ecological guilds.</title>
        <authorList>
            <consortium name="Lawrence Berkeley National Laboratory"/>
            <person name="Harder C.B."/>
            <person name="Miyauchi S."/>
            <person name="Viragh M."/>
            <person name="Kuo A."/>
            <person name="Thoen E."/>
            <person name="Andreopoulos B."/>
            <person name="Lu D."/>
            <person name="Skrede I."/>
            <person name="Drula E."/>
            <person name="Henrissat B."/>
            <person name="Morin E."/>
            <person name="Kohler A."/>
            <person name="Barry K."/>
            <person name="LaButti K."/>
            <person name="Morin E."/>
            <person name="Salamov A."/>
            <person name="Lipzen A."/>
            <person name="Mereny Z."/>
            <person name="Hegedus B."/>
            <person name="Baldrian P."/>
            <person name="Stursova M."/>
            <person name="Weitz H."/>
            <person name="Taylor A."/>
            <person name="Grigoriev I.V."/>
            <person name="Nagy L.G."/>
            <person name="Martin F."/>
            <person name="Kauserud H."/>
        </authorList>
    </citation>
    <scope>NUCLEOTIDE SEQUENCE</scope>
    <source>
        <strain evidence="1">CBHHK182m</strain>
    </source>
</reference>
<proteinExistence type="predicted"/>
<gene>
    <name evidence="1" type="ORF">B0H16DRAFT_1498525</name>
</gene>
<name>A0AAD7KC29_9AGAR</name>
<dbReference type="AlphaFoldDB" id="A0AAD7KC29"/>
<evidence type="ECO:0000313" key="2">
    <source>
        <dbReference type="Proteomes" id="UP001215598"/>
    </source>
</evidence>
<comment type="caution">
    <text evidence="1">The sequence shown here is derived from an EMBL/GenBank/DDBJ whole genome shotgun (WGS) entry which is preliminary data.</text>
</comment>
<sequence>MLYGPLSSVLSLRSIAAQLQHVLLLKAFIYRRAQTVESDWLVLRREVRVLLAALGRSSVESIRDLVLGGQTTRGQLGLHAIGSPTPITF</sequence>
<keyword evidence="2" id="KW-1185">Reference proteome</keyword>
<accession>A0AAD7KC29</accession>
<evidence type="ECO:0000313" key="1">
    <source>
        <dbReference type="EMBL" id="KAJ7781475.1"/>
    </source>
</evidence>